<dbReference type="InterPro" id="IPR036390">
    <property type="entry name" value="WH_DNA-bd_sf"/>
</dbReference>
<protein>
    <submittedName>
        <fullName evidence="6">LysR family transcriptional regulator</fullName>
    </submittedName>
</protein>
<name>A0ABX8QYM9_9ACTN</name>
<dbReference type="EMBL" id="CP059572">
    <property type="protein sequence ID" value="QXJ23773.1"/>
    <property type="molecule type" value="Genomic_DNA"/>
</dbReference>
<keyword evidence="2" id="KW-0805">Transcription regulation</keyword>
<evidence type="ECO:0000259" key="5">
    <source>
        <dbReference type="PROSITE" id="PS50931"/>
    </source>
</evidence>
<reference evidence="6" key="1">
    <citation type="submission" date="2020-07" db="EMBL/GenBank/DDBJ databases">
        <authorList>
            <person name="Tarantini F.S."/>
            <person name="Hong K.W."/>
            <person name="Chan K.G."/>
        </authorList>
    </citation>
    <scope>NUCLEOTIDE SEQUENCE</scope>
    <source>
        <strain evidence="6">32-07</strain>
    </source>
</reference>
<sequence length="310" mass="32877">MELEFRHLRVVLALVDTGTLTGAAAQLGVTQPAVSETLRRAERVAGGALFRRGAHGASPTPLGEVVAAHARGVLDSLAQLKAAGSALHLSCTPSTLQPHLVVLAEEALGAAVDVHAAPESAAPVDLVADGRAHAVLATDFRGHEHPDLPGVRRTVVAHEPMFVAVAADGPLGGRGEVDLADLAGIDWAVTPARDRRRAYLLDVLTGAGVRARVRTVDFAAAFGLVGMGRVVLPVMPGARSREGIAFLTLAGTPLAVRTSLFWRADGPLRPADVIRLRDRLVAAQHERVERAPLYRKWLEAHPEWRTTPSR</sequence>
<evidence type="ECO:0000313" key="7">
    <source>
        <dbReference type="Proteomes" id="UP001049518"/>
    </source>
</evidence>
<keyword evidence="3" id="KW-0238">DNA-binding</keyword>
<evidence type="ECO:0000256" key="3">
    <source>
        <dbReference type="ARBA" id="ARBA00023125"/>
    </source>
</evidence>
<dbReference type="Proteomes" id="UP001049518">
    <property type="component" value="Chromosome"/>
</dbReference>
<dbReference type="InterPro" id="IPR000847">
    <property type="entry name" value="LysR_HTH_N"/>
</dbReference>
<dbReference type="Gene3D" id="1.10.10.10">
    <property type="entry name" value="Winged helix-like DNA-binding domain superfamily/Winged helix DNA-binding domain"/>
    <property type="match status" value="1"/>
</dbReference>
<dbReference type="Gene3D" id="3.40.190.10">
    <property type="entry name" value="Periplasmic binding protein-like II"/>
    <property type="match status" value="2"/>
</dbReference>
<evidence type="ECO:0000256" key="4">
    <source>
        <dbReference type="ARBA" id="ARBA00023163"/>
    </source>
</evidence>
<organism evidence="6 7">
    <name type="scientific">Actinomadura graeca</name>
    <dbReference type="NCBI Taxonomy" id="2750812"/>
    <lineage>
        <taxon>Bacteria</taxon>
        <taxon>Bacillati</taxon>
        <taxon>Actinomycetota</taxon>
        <taxon>Actinomycetes</taxon>
        <taxon>Streptosporangiales</taxon>
        <taxon>Thermomonosporaceae</taxon>
        <taxon>Actinomadura</taxon>
    </lineage>
</organism>
<comment type="similarity">
    <text evidence="1">Belongs to the LysR transcriptional regulatory family.</text>
</comment>
<dbReference type="InterPro" id="IPR036388">
    <property type="entry name" value="WH-like_DNA-bd_sf"/>
</dbReference>
<dbReference type="PANTHER" id="PTHR30346:SF30">
    <property type="entry name" value="SMALL NEUTRAL PROTEASE REGULATORY PROTEIN"/>
    <property type="match status" value="1"/>
</dbReference>
<dbReference type="Pfam" id="PF00126">
    <property type="entry name" value="HTH_1"/>
    <property type="match status" value="1"/>
</dbReference>
<evidence type="ECO:0000313" key="6">
    <source>
        <dbReference type="EMBL" id="QXJ23773.1"/>
    </source>
</evidence>
<feature type="domain" description="HTH lysR-type" evidence="5">
    <location>
        <begin position="3"/>
        <end position="60"/>
    </location>
</feature>
<proteinExistence type="inferred from homology"/>
<dbReference type="PROSITE" id="PS50931">
    <property type="entry name" value="HTH_LYSR"/>
    <property type="match status" value="1"/>
</dbReference>
<dbReference type="SUPFAM" id="SSF53850">
    <property type="entry name" value="Periplasmic binding protein-like II"/>
    <property type="match status" value="1"/>
</dbReference>
<evidence type="ECO:0000256" key="1">
    <source>
        <dbReference type="ARBA" id="ARBA00009437"/>
    </source>
</evidence>
<dbReference type="InterPro" id="IPR005119">
    <property type="entry name" value="LysR_subst-bd"/>
</dbReference>
<keyword evidence="4" id="KW-0804">Transcription</keyword>
<dbReference type="RefSeq" id="WP_231329444.1">
    <property type="nucleotide sequence ID" value="NZ_CP059572.1"/>
</dbReference>
<keyword evidence="7" id="KW-1185">Reference proteome</keyword>
<dbReference type="SUPFAM" id="SSF46785">
    <property type="entry name" value="Winged helix' DNA-binding domain"/>
    <property type="match status" value="1"/>
</dbReference>
<dbReference type="Pfam" id="PF03466">
    <property type="entry name" value="LysR_substrate"/>
    <property type="match status" value="1"/>
</dbReference>
<evidence type="ECO:0000256" key="2">
    <source>
        <dbReference type="ARBA" id="ARBA00023015"/>
    </source>
</evidence>
<gene>
    <name evidence="6" type="ORF">AGRA3207_004974</name>
</gene>
<accession>A0ABX8QYM9</accession>
<dbReference type="PANTHER" id="PTHR30346">
    <property type="entry name" value="TRANSCRIPTIONAL DUAL REGULATOR HCAR-RELATED"/>
    <property type="match status" value="1"/>
</dbReference>